<feature type="chain" id="PRO_5040332721" evidence="2">
    <location>
        <begin position="17"/>
        <end position="148"/>
    </location>
</feature>
<dbReference type="AlphaFoldDB" id="A0A9Q0MZ06"/>
<evidence type="ECO:0000313" key="3">
    <source>
        <dbReference type="EMBL" id="KAJ6640672.1"/>
    </source>
</evidence>
<name>A0A9Q0MZ06_9DIPT</name>
<comment type="caution">
    <text evidence="3">The sequence shown here is derived from an EMBL/GenBank/DDBJ whole genome shotgun (WGS) entry which is preliminary data.</text>
</comment>
<evidence type="ECO:0000256" key="2">
    <source>
        <dbReference type="SAM" id="SignalP"/>
    </source>
</evidence>
<accession>A0A9Q0MZ06</accession>
<feature type="signal peptide" evidence="2">
    <location>
        <begin position="1"/>
        <end position="16"/>
    </location>
</feature>
<keyword evidence="4" id="KW-1185">Reference proteome</keyword>
<reference evidence="3" key="1">
    <citation type="submission" date="2022-07" db="EMBL/GenBank/DDBJ databases">
        <authorList>
            <person name="Trinca V."/>
            <person name="Uliana J.V.C."/>
            <person name="Torres T.T."/>
            <person name="Ward R.J."/>
            <person name="Monesi N."/>
        </authorList>
    </citation>
    <scope>NUCLEOTIDE SEQUENCE</scope>
    <source>
        <strain evidence="3">HSMRA1968</strain>
        <tissue evidence="3">Whole embryos</tissue>
    </source>
</reference>
<dbReference type="OrthoDB" id="8054348at2759"/>
<evidence type="ECO:0000313" key="4">
    <source>
        <dbReference type="Proteomes" id="UP001151699"/>
    </source>
</evidence>
<keyword evidence="2" id="KW-0732">Signal</keyword>
<gene>
    <name evidence="3" type="ORF">Bhyg_05603</name>
</gene>
<proteinExistence type="predicted"/>
<dbReference type="Proteomes" id="UP001151699">
    <property type="component" value="Chromosome B"/>
</dbReference>
<organism evidence="3 4">
    <name type="scientific">Pseudolycoriella hygida</name>
    <dbReference type="NCBI Taxonomy" id="35572"/>
    <lineage>
        <taxon>Eukaryota</taxon>
        <taxon>Metazoa</taxon>
        <taxon>Ecdysozoa</taxon>
        <taxon>Arthropoda</taxon>
        <taxon>Hexapoda</taxon>
        <taxon>Insecta</taxon>
        <taxon>Pterygota</taxon>
        <taxon>Neoptera</taxon>
        <taxon>Endopterygota</taxon>
        <taxon>Diptera</taxon>
        <taxon>Nematocera</taxon>
        <taxon>Sciaroidea</taxon>
        <taxon>Sciaridae</taxon>
        <taxon>Pseudolycoriella</taxon>
    </lineage>
</organism>
<feature type="compositionally biased region" description="Polar residues" evidence="1">
    <location>
        <begin position="101"/>
        <end position="112"/>
    </location>
</feature>
<feature type="compositionally biased region" description="Basic and acidic residues" evidence="1">
    <location>
        <begin position="85"/>
        <end position="100"/>
    </location>
</feature>
<sequence length="148" mass="16635">MLKLVIIGLSFAIVSGAPLESKPLKTPIVSYKELVRPSPINPDIPMDPKPPERIILDETKLERDDELLPADEKQIQNVEQFDSIFDDKKDKSESGEKVGETQRSADFQTSHRIPNINAGESKFETSHHIPTHIEIERTNKIANAKIAQ</sequence>
<protein>
    <submittedName>
        <fullName evidence="3">Uncharacterized protein</fullName>
    </submittedName>
</protein>
<dbReference type="EMBL" id="WJQU01000002">
    <property type="protein sequence ID" value="KAJ6640672.1"/>
    <property type="molecule type" value="Genomic_DNA"/>
</dbReference>
<evidence type="ECO:0000256" key="1">
    <source>
        <dbReference type="SAM" id="MobiDB-lite"/>
    </source>
</evidence>
<feature type="region of interest" description="Disordered" evidence="1">
    <location>
        <begin position="79"/>
        <end position="126"/>
    </location>
</feature>